<evidence type="ECO:0000313" key="2">
    <source>
        <dbReference type="EMBL" id="KAK8943940.1"/>
    </source>
</evidence>
<gene>
    <name evidence="2" type="ORF">KSP40_PGU004896</name>
</gene>
<reference evidence="2 3" key="1">
    <citation type="journal article" date="2022" name="Nat. Plants">
        <title>Genomes of leafy and leafless Platanthera orchids illuminate the evolution of mycoheterotrophy.</title>
        <authorList>
            <person name="Li M.H."/>
            <person name="Liu K.W."/>
            <person name="Li Z."/>
            <person name="Lu H.C."/>
            <person name="Ye Q.L."/>
            <person name="Zhang D."/>
            <person name="Wang J.Y."/>
            <person name="Li Y.F."/>
            <person name="Zhong Z.M."/>
            <person name="Liu X."/>
            <person name="Yu X."/>
            <person name="Liu D.K."/>
            <person name="Tu X.D."/>
            <person name="Liu B."/>
            <person name="Hao Y."/>
            <person name="Liao X.Y."/>
            <person name="Jiang Y.T."/>
            <person name="Sun W.H."/>
            <person name="Chen J."/>
            <person name="Chen Y.Q."/>
            <person name="Ai Y."/>
            <person name="Zhai J.W."/>
            <person name="Wu S.S."/>
            <person name="Zhou Z."/>
            <person name="Hsiao Y.Y."/>
            <person name="Wu W.L."/>
            <person name="Chen Y.Y."/>
            <person name="Lin Y.F."/>
            <person name="Hsu J.L."/>
            <person name="Li C.Y."/>
            <person name="Wang Z.W."/>
            <person name="Zhao X."/>
            <person name="Zhong W.Y."/>
            <person name="Ma X.K."/>
            <person name="Ma L."/>
            <person name="Huang J."/>
            <person name="Chen G.Z."/>
            <person name="Huang M.Z."/>
            <person name="Huang L."/>
            <person name="Peng D.H."/>
            <person name="Luo Y.B."/>
            <person name="Zou S.Q."/>
            <person name="Chen S.P."/>
            <person name="Lan S."/>
            <person name="Tsai W.C."/>
            <person name="Van de Peer Y."/>
            <person name="Liu Z.J."/>
        </authorList>
    </citation>
    <scope>NUCLEOTIDE SEQUENCE [LARGE SCALE GENOMIC DNA]</scope>
    <source>
        <strain evidence="2">Lor288</strain>
    </source>
</reference>
<feature type="region of interest" description="Disordered" evidence="1">
    <location>
        <begin position="281"/>
        <end position="306"/>
    </location>
</feature>
<evidence type="ECO:0000313" key="3">
    <source>
        <dbReference type="Proteomes" id="UP001412067"/>
    </source>
</evidence>
<dbReference type="Proteomes" id="UP001412067">
    <property type="component" value="Unassembled WGS sequence"/>
</dbReference>
<feature type="compositionally biased region" description="Low complexity" evidence="1">
    <location>
        <begin position="286"/>
        <end position="298"/>
    </location>
</feature>
<proteinExistence type="predicted"/>
<comment type="caution">
    <text evidence="2">The sequence shown here is derived from an EMBL/GenBank/DDBJ whole genome shotgun (WGS) entry which is preliminary data.</text>
</comment>
<accession>A0ABR2LM14</accession>
<name>A0ABR2LM14_9ASPA</name>
<dbReference type="EMBL" id="JBBWWR010000018">
    <property type="protein sequence ID" value="KAK8943940.1"/>
    <property type="molecule type" value="Genomic_DNA"/>
</dbReference>
<keyword evidence="3" id="KW-1185">Reference proteome</keyword>
<protein>
    <submittedName>
        <fullName evidence="2">Uncharacterized protein</fullName>
    </submittedName>
</protein>
<organism evidence="2 3">
    <name type="scientific">Platanthera guangdongensis</name>
    <dbReference type="NCBI Taxonomy" id="2320717"/>
    <lineage>
        <taxon>Eukaryota</taxon>
        <taxon>Viridiplantae</taxon>
        <taxon>Streptophyta</taxon>
        <taxon>Embryophyta</taxon>
        <taxon>Tracheophyta</taxon>
        <taxon>Spermatophyta</taxon>
        <taxon>Magnoliopsida</taxon>
        <taxon>Liliopsida</taxon>
        <taxon>Asparagales</taxon>
        <taxon>Orchidaceae</taxon>
        <taxon>Orchidoideae</taxon>
        <taxon>Orchideae</taxon>
        <taxon>Orchidinae</taxon>
        <taxon>Platanthera</taxon>
    </lineage>
</organism>
<evidence type="ECO:0000256" key="1">
    <source>
        <dbReference type="SAM" id="MobiDB-lite"/>
    </source>
</evidence>
<sequence length="306" mass="33474">MAQDDWVTDDLTIRLLPPLALSSECMHNMPRVDDRVSKDVIVTDNAANAAAVAGLKYLVPEPGGLLFLSNGEEDGNMALKDSTETKRWAVKNVKEDLVLFMDKSCYGSLNKMSSVEGVHKSYSLCMNNSGTHKMFLFSLTISSMQKKKRLASRSPSRRQTPYLVAQRGADSTCPPIGGRLASSHQHWRPAHSIRQKVEDSSHPMAKVDTQSAIYHADSIRSPPEASPASHYRLLPAGSFGAAGGDWGGRRRAAARTGGGRTLQRDEMITLMFPDPLLSSPNFDLLSSPSPQHTPQHSPIQDILPDL</sequence>